<accession>A0A0F9SZG8</accession>
<dbReference type="EMBL" id="LAZR01002093">
    <property type="protein sequence ID" value="KKN34643.1"/>
    <property type="molecule type" value="Genomic_DNA"/>
</dbReference>
<name>A0A0F9SZG8_9ZZZZ</name>
<comment type="caution">
    <text evidence="1">The sequence shown here is derived from an EMBL/GenBank/DDBJ whole genome shotgun (WGS) entry which is preliminary data.</text>
</comment>
<gene>
    <name evidence="1" type="ORF">LCGC14_0791590</name>
</gene>
<organism evidence="1">
    <name type="scientific">marine sediment metagenome</name>
    <dbReference type="NCBI Taxonomy" id="412755"/>
    <lineage>
        <taxon>unclassified sequences</taxon>
        <taxon>metagenomes</taxon>
        <taxon>ecological metagenomes</taxon>
    </lineage>
</organism>
<dbReference type="AlphaFoldDB" id="A0A0F9SZG8"/>
<protein>
    <submittedName>
        <fullName evidence="1">Uncharacterized protein</fullName>
    </submittedName>
</protein>
<sequence length="82" mass="8678">MAGILLSAAGSAIVYPAVPWSKRLFSLKSQSFPKGSVPRHLLQYLFKKGGDPATCARETAGKSGTARVLGMNACISRLKKKG</sequence>
<reference evidence="1" key="1">
    <citation type="journal article" date="2015" name="Nature">
        <title>Complex archaea that bridge the gap between prokaryotes and eukaryotes.</title>
        <authorList>
            <person name="Spang A."/>
            <person name="Saw J.H."/>
            <person name="Jorgensen S.L."/>
            <person name="Zaremba-Niedzwiedzka K."/>
            <person name="Martijn J."/>
            <person name="Lind A.E."/>
            <person name="van Eijk R."/>
            <person name="Schleper C."/>
            <person name="Guy L."/>
            <person name="Ettema T.J."/>
        </authorList>
    </citation>
    <scope>NUCLEOTIDE SEQUENCE</scope>
</reference>
<proteinExistence type="predicted"/>
<evidence type="ECO:0000313" key="1">
    <source>
        <dbReference type="EMBL" id="KKN34643.1"/>
    </source>
</evidence>